<protein>
    <submittedName>
        <fullName evidence="1">Uncharacterized protein</fullName>
    </submittedName>
</protein>
<dbReference type="EMBL" id="UZAL01042266">
    <property type="protein sequence ID" value="VDP79779.1"/>
    <property type="molecule type" value="Genomic_DNA"/>
</dbReference>
<evidence type="ECO:0000313" key="1">
    <source>
        <dbReference type="EMBL" id="VDP79779.1"/>
    </source>
</evidence>
<name>A0A183PYH9_9TREM</name>
<accession>A0A183PYH9</accession>
<dbReference type="Proteomes" id="UP000269396">
    <property type="component" value="Unassembled WGS sequence"/>
</dbReference>
<organism evidence="1 2">
    <name type="scientific">Schistosoma mattheei</name>
    <dbReference type="NCBI Taxonomy" id="31246"/>
    <lineage>
        <taxon>Eukaryota</taxon>
        <taxon>Metazoa</taxon>
        <taxon>Spiralia</taxon>
        <taxon>Lophotrochozoa</taxon>
        <taxon>Platyhelminthes</taxon>
        <taxon>Trematoda</taxon>
        <taxon>Digenea</taxon>
        <taxon>Strigeidida</taxon>
        <taxon>Schistosomatoidea</taxon>
        <taxon>Schistosomatidae</taxon>
        <taxon>Schistosoma</taxon>
    </lineage>
</organism>
<sequence>MWQVLSRSKLVENVSNFVRSYFVPCIYSQGEYVSLYTLETTVVNIKFAEKV</sequence>
<evidence type="ECO:0000313" key="2">
    <source>
        <dbReference type="Proteomes" id="UP000269396"/>
    </source>
</evidence>
<proteinExistence type="predicted"/>
<reference evidence="1 2" key="1">
    <citation type="submission" date="2018-11" db="EMBL/GenBank/DDBJ databases">
        <authorList>
            <consortium name="Pathogen Informatics"/>
        </authorList>
    </citation>
    <scope>NUCLEOTIDE SEQUENCE [LARGE SCALE GENOMIC DNA]</scope>
    <source>
        <strain>Denwood</strain>
        <strain evidence="2">Zambia</strain>
    </source>
</reference>
<dbReference type="AlphaFoldDB" id="A0A183PYH9"/>
<gene>
    <name evidence="1" type="ORF">SMTD_LOCUS19415</name>
</gene>
<keyword evidence="2" id="KW-1185">Reference proteome</keyword>